<accession>A0A1E3RIH2</accession>
<evidence type="ECO:0000313" key="2">
    <source>
        <dbReference type="EMBL" id="ODQ89676.1"/>
    </source>
</evidence>
<dbReference type="STRING" id="1776.BHQ18_14240"/>
<evidence type="ECO:0000259" key="1">
    <source>
        <dbReference type="SMART" id="SM00587"/>
    </source>
</evidence>
<dbReference type="Pfam" id="PF02958">
    <property type="entry name" value="EcKL"/>
    <property type="match status" value="1"/>
</dbReference>
<dbReference type="Proteomes" id="UP000094053">
    <property type="component" value="Unassembled WGS sequence"/>
</dbReference>
<organism evidence="2 3">
    <name type="scientific">Mycolicibacterium flavescens</name>
    <name type="common">Mycobacterium flavescens</name>
    <dbReference type="NCBI Taxonomy" id="1776"/>
    <lineage>
        <taxon>Bacteria</taxon>
        <taxon>Bacillati</taxon>
        <taxon>Actinomycetota</taxon>
        <taxon>Actinomycetes</taxon>
        <taxon>Mycobacteriales</taxon>
        <taxon>Mycobacteriaceae</taxon>
        <taxon>Mycolicibacterium</taxon>
    </lineage>
</organism>
<dbReference type="PANTHER" id="PTHR11012">
    <property type="entry name" value="PROTEIN KINASE-LIKE DOMAIN-CONTAINING"/>
    <property type="match status" value="1"/>
</dbReference>
<dbReference type="InterPro" id="IPR004119">
    <property type="entry name" value="EcKL"/>
</dbReference>
<sequence length="285" mass="31785">MVAALALARNEALFYRHARAALSDRIAPRCFAAHAGMGARHLLVLEDVTDRGGDPKALCDDIDFGYARAMMVALGELHAAFWESPRLHGDLRFVRPERDRPGFPLLLRQFRQVRSKLLKSDEYRLPPEVREMAAFVNANDWALHANWEKGPQTVIHGDTHLGNTFGLDDDGVGLLDWQVLYRAPGIRDVAYFLVTSVPVEVRRAHTDELLQTYLDALAANGVADAPTPQQAWDALRLFAFDAWDSCAITLVWPGLQAPENVEKSVERANAAIVDLDVMPVLRRSV</sequence>
<reference evidence="3" key="1">
    <citation type="submission" date="2016-09" db="EMBL/GenBank/DDBJ databases">
        <authorList>
            <person name="Greninger A.L."/>
            <person name="Jerome K.R."/>
            <person name="Mcnair B."/>
            <person name="Wallis C."/>
            <person name="Fang F."/>
        </authorList>
    </citation>
    <scope>NUCLEOTIDE SEQUENCE [LARGE SCALE GENOMIC DNA]</scope>
    <source>
        <strain evidence="3">M6</strain>
    </source>
</reference>
<name>A0A1E3RIH2_MYCFV</name>
<gene>
    <name evidence="2" type="ORF">BHQ18_14240</name>
</gene>
<dbReference type="InterPro" id="IPR015897">
    <property type="entry name" value="CHK_kinase-like"/>
</dbReference>
<dbReference type="Gene3D" id="3.90.1200.10">
    <property type="match status" value="1"/>
</dbReference>
<dbReference type="PANTHER" id="PTHR11012:SF30">
    <property type="entry name" value="PROTEIN KINASE-LIKE DOMAIN-CONTAINING"/>
    <property type="match status" value="1"/>
</dbReference>
<comment type="caution">
    <text evidence="2">The sequence shown here is derived from an EMBL/GenBank/DDBJ whole genome shotgun (WGS) entry which is preliminary data.</text>
</comment>
<dbReference type="InterPro" id="IPR011009">
    <property type="entry name" value="Kinase-like_dom_sf"/>
</dbReference>
<keyword evidence="3" id="KW-1185">Reference proteome</keyword>
<protein>
    <recommendedName>
        <fullName evidence="1">CHK kinase-like domain-containing protein</fullName>
    </recommendedName>
</protein>
<dbReference type="SUPFAM" id="SSF56112">
    <property type="entry name" value="Protein kinase-like (PK-like)"/>
    <property type="match status" value="1"/>
</dbReference>
<dbReference type="AlphaFoldDB" id="A0A1E3RIH2"/>
<dbReference type="EMBL" id="MIHA01000009">
    <property type="protein sequence ID" value="ODQ89676.1"/>
    <property type="molecule type" value="Genomic_DNA"/>
</dbReference>
<proteinExistence type="predicted"/>
<dbReference type="SMART" id="SM00587">
    <property type="entry name" value="CHK"/>
    <property type="match status" value="1"/>
</dbReference>
<evidence type="ECO:0000313" key="3">
    <source>
        <dbReference type="Proteomes" id="UP000094053"/>
    </source>
</evidence>
<feature type="domain" description="CHK kinase-like" evidence="1">
    <location>
        <begin position="43"/>
        <end position="223"/>
    </location>
</feature>